<name>A0ABY6ZAW8_9BACL</name>
<dbReference type="PANTHER" id="PTHR33204:SF29">
    <property type="entry name" value="TRANSCRIPTIONAL REGULATOR"/>
    <property type="match status" value="1"/>
</dbReference>
<evidence type="ECO:0000313" key="6">
    <source>
        <dbReference type="Proteomes" id="UP001164803"/>
    </source>
</evidence>
<dbReference type="InterPro" id="IPR036388">
    <property type="entry name" value="WH-like_DNA-bd_sf"/>
</dbReference>
<dbReference type="SUPFAM" id="SSF46785">
    <property type="entry name" value="Winged helix' DNA-binding domain"/>
    <property type="match status" value="1"/>
</dbReference>
<keyword evidence="2" id="KW-0238">DNA-binding</keyword>
<dbReference type="EMBL" id="CP104064">
    <property type="protein sequence ID" value="WAH39260.1"/>
    <property type="molecule type" value="Genomic_DNA"/>
</dbReference>
<dbReference type="PROSITE" id="PS51118">
    <property type="entry name" value="HTH_HXLR"/>
    <property type="match status" value="1"/>
</dbReference>
<evidence type="ECO:0000256" key="3">
    <source>
        <dbReference type="ARBA" id="ARBA00023163"/>
    </source>
</evidence>
<gene>
    <name evidence="5" type="ORF">NZD86_17850</name>
</gene>
<evidence type="ECO:0000313" key="5">
    <source>
        <dbReference type="EMBL" id="WAH39260.1"/>
    </source>
</evidence>
<dbReference type="Gene3D" id="1.10.10.10">
    <property type="entry name" value="Winged helix-like DNA-binding domain superfamily/Winged helix DNA-binding domain"/>
    <property type="match status" value="1"/>
</dbReference>
<organism evidence="5 6">
    <name type="scientific">Alicyclobacillus dauci</name>
    <dbReference type="NCBI Taxonomy" id="1475485"/>
    <lineage>
        <taxon>Bacteria</taxon>
        <taxon>Bacillati</taxon>
        <taxon>Bacillota</taxon>
        <taxon>Bacilli</taxon>
        <taxon>Bacillales</taxon>
        <taxon>Alicyclobacillaceae</taxon>
        <taxon>Alicyclobacillus</taxon>
    </lineage>
</organism>
<evidence type="ECO:0000256" key="2">
    <source>
        <dbReference type="ARBA" id="ARBA00023125"/>
    </source>
</evidence>
<dbReference type="Pfam" id="PF01638">
    <property type="entry name" value="HxlR"/>
    <property type="match status" value="1"/>
</dbReference>
<keyword evidence="6" id="KW-1185">Reference proteome</keyword>
<keyword evidence="3" id="KW-0804">Transcription</keyword>
<evidence type="ECO:0000256" key="1">
    <source>
        <dbReference type="ARBA" id="ARBA00023015"/>
    </source>
</evidence>
<dbReference type="PANTHER" id="PTHR33204">
    <property type="entry name" value="TRANSCRIPTIONAL REGULATOR, MARR FAMILY"/>
    <property type="match status" value="1"/>
</dbReference>
<proteinExistence type="predicted"/>
<dbReference type="InterPro" id="IPR002577">
    <property type="entry name" value="HTH_HxlR"/>
</dbReference>
<keyword evidence="1" id="KW-0805">Transcription regulation</keyword>
<feature type="domain" description="HTH hxlR-type" evidence="4">
    <location>
        <begin position="1"/>
        <end position="94"/>
    </location>
</feature>
<dbReference type="InterPro" id="IPR036390">
    <property type="entry name" value="WH_DNA-bd_sf"/>
</dbReference>
<protein>
    <submittedName>
        <fullName evidence="5">Winged helix-turn-helix transcriptional regulator</fullName>
    </submittedName>
</protein>
<evidence type="ECO:0000259" key="4">
    <source>
        <dbReference type="PROSITE" id="PS51118"/>
    </source>
</evidence>
<reference evidence="5" key="1">
    <citation type="submission" date="2022-08" db="EMBL/GenBank/DDBJ databases">
        <title>Alicyclobacillus dauci DSM2870, complete genome.</title>
        <authorList>
            <person name="Wang Q."/>
            <person name="Cai R."/>
            <person name="Wang Z."/>
        </authorList>
    </citation>
    <scope>NUCLEOTIDE SEQUENCE</scope>
    <source>
        <strain evidence="5">DSM 28700</strain>
    </source>
</reference>
<dbReference type="Proteomes" id="UP001164803">
    <property type="component" value="Chromosome"/>
</dbReference>
<sequence length="101" mass="11966">MSIISGKWKLIILFHLMPDKVLRFNELKRLIPGITQRMLTKQLRELEQSDIIERTIYPEIPPRVEYSITEYGRTLQPILQMMHQWGEAHLRRMEAAAAAHE</sequence>
<accession>A0ABY6ZAW8</accession>